<evidence type="ECO:0000313" key="8">
    <source>
        <dbReference type="Proteomes" id="UP001187415"/>
    </source>
</evidence>
<dbReference type="PROSITE" id="PS50908">
    <property type="entry name" value="RWD"/>
    <property type="match status" value="1"/>
</dbReference>
<sequence>MSEAALEEVSVLSSIYCGPGEFQLLQESARDGLLVQINSPVGGDRGPDWSLSFRLPPLYPSCPPDVSVSSSALTRSQCYDIRQTLLEQAASLPPEPMVHQLVECAQQQFAKVTDACRGGGKELDERSKQEECTAVLMLDHIRARSRYVRLLERWTQQLQLTGRMLLGPCILVVLQGARAHVKEFCCLLKTVKVDVDSSGKKCKERMMKVLIETPLSSTCGHGLHDFVVKEYQSLSELSAAFQELKLTEIYEEILPSLSNWKHTGYHGE</sequence>
<dbReference type="PANTHER" id="PTHR15628">
    <property type="entry name" value="RWD DOMAIN-CONTAINING PROTEIN 3"/>
    <property type="match status" value="1"/>
</dbReference>
<evidence type="ECO:0000256" key="2">
    <source>
        <dbReference type="ARBA" id="ARBA00004496"/>
    </source>
</evidence>
<comment type="caution">
    <text evidence="7">The sequence shown here is derived from an EMBL/GenBank/DDBJ whole genome shotgun (WGS) entry which is preliminary data.</text>
</comment>
<dbReference type="GO" id="GO:0005634">
    <property type="term" value="C:nucleus"/>
    <property type="evidence" value="ECO:0007669"/>
    <property type="project" value="UniProtKB-SubCell"/>
</dbReference>
<dbReference type="Gene3D" id="3.10.110.10">
    <property type="entry name" value="Ubiquitin Conjugating Enzyme"/>
    <property type="match status" value="1"/>
</dbReference>
<protein>
    <recommendedName>
        <fullName evidence="3">RWD domain-containing protein 3</fullName>
    </recommendedName>
</protein>
<dbReference type="InterPro" id="IPR006575">
    <property type="entry name" value="RWD_dom"/>
</dbReference>
<keyword evidence="5" id="KW-0539">Nucleus</keyword>
<comment type="subcellular location">
    <subcellularLocation>
        <location evidence="2">Cytoplasm</location>
    </subcellularLocation>
    <subcellularLocation>
        <location evidence="1">Nucleus</location>
    </subcellularLocation>
</comment>
<dbReference type="SMART" id="SM00591">
    <property type="entry name" value="RWD"/>
    <property type="match status" value="1"/>
</dbReference>
<dbReference type="GO" id="GO:0033235">
    <property type="term" value="P:positive regulation of protein sumoylation"/>
    <property type="evidence" value="ECO:0007669"/>
    <property type="project" value="InterPro"/>
</dbReference>
<dbReference type="EMBL" id="JAUPFM010000004">
    <property type="protein sequence ID" value="KAK2853404.1"/>
    <property type="molecule type" value="Genomic_DNA"/>
</dbReference>
<dbReference type="GO" id="GO:0005737">
    <property type="term" value="C:cytoplasm"/>
    <property type="evidence" value="ECO:0007669"/>
    <property type="project" value="UniProtKB-SubCell"/>
</dbReference>
<gene>
    <name evidence="7" type="ORF">Q5P01_006065</name>
</gene>
<dbReference type="Proteomes" id="UP001187415">
    <property type="component" value="Unassembled WGS sequence"/>
</dbReference>
<accession>A0AA88NDI6</accession>
<evidence type="ECO:0000313" key="7">
    <source>
        <dbReference type="EMBL" id="KAK2853404.1"/>
    </source>
</evidence>
<keyword evidence="8" id="KW-1185">Reference proteome</keyword>
<dbReference type="CDD" id="cd24164">
    <property type="entry name" value="RWDD3_C"/>
    <property type="match status" value="1"/>
</dbReference>
<dbReference type="Pfam" id="PF05773">
    <property type="entry name" value="RWD"/>
    <property type="match status" value="1"/>
</dbReference>
<evidence type="ECO:0000256" key="3">
    <source>
        <dbReference type="ARBA" id="ARBA00015444"/>
    </source>
</evidence>
<evidence type="ECO:0000256" key="4">
    <source>
        <dbReference type="ARBA" id="ARBA00022490"/>
    </source>
</evidence>
<keyword evidence="4" id="KW-0963">Cytoplasm</keyword>
<dbReference type="InterPro" id="IPR038840">
    <property type="entry name" value="RWDD3"/>
</dbReference>
<organism evidence="7 8">
    <name type="scientific">Channa striata</name>
    <name type="common">Snakehead murrel</name>
    <name type="synonym">Ophicephalus striatus</name>
    <dbReference type="NCBI Taxonomy" id="64152"/>
    <lineage>
        <taxon>Eukaryota</taxon>
        <taxon>Metazoa</taxon>
        <taxon>Chordata</taxon>
        <taxon>Craniata</taxon>
        <taxon>Vertebrata</taxon>
        <taxon>Euteleostomi</taxon>
        <taxon>Actinopterygii</taxon>
        <taxon>Neopterygii</taxon>
        <taxon>Teleostei</taxon>
        <taxon>Neoteleostei</taxon>
        <taxon>Acanthomorphata</taxon>
        <taxon>Anabantaria</taxon>
        <taxon>Anabantiformes</taxon>
        <taxon>Channoidei</taxon>
        <taxon>Channidae</taxon>
        <taxon>Channa</taxon>
    </lineage>
</organism>
<name>A0AA88NDI6_CHASR</name>
<evidence type="ECO:0000259" key="6">
    <source>
        <dbReference type="PROSITE" id="PS50908"/>
    </source>
</evidence>
<evidence type="ECO:0000256" key="1">
    <source>
        <dbReference type="ARBA" id="ARBA00004123"/>
    </source>
</evidence>
<dbReference type="SUPFAM" id="SSF54495">
    <property type="entry name" value="UBC-like"/>
    <property type="match status" value="1"/>
</dbReference>
<reference evidence="7" key="1">
    <citation type="submission" date="2023-07" db="EMBL/GenBank/DDBJ databases">
        <title>Chromosome-level Genome Assembly of Striped Snakehead (Channa striata).</title>
        <authorList>
            <person name="Liu H."/>
        </authorList>
    </citation>
    <scope>NUCLEOTIDE SEQUENCE</scope>
    <source>
        <strain evidence="7">Gz</strain>
        <tissue evidence="7">Muscle</tissue>
    </source>
</reference>
<proteinExistence type="predicted"/>
<dbReference type="AlphaFoldDB" id="A0AA88NDI6"/>
<feature type="domain" description="RWD" evidence="6">
    <location>
        <begin position="7"/>
        <end position="112"/>
    </location>
</feature>
<evidence type="ECO:0000256" key="5">
    <source>
        <dbReference type="ARBA" id="ARBA00023242"/>
    </source>
</evidence>
<dbReference type="GO" id="GO:1902073">
    <property type="term" value="P:positive regulation of hypoxia-inducible factor-1alpha signaling pathway"/>
    <property type="evidence" value="ECO:0007669"/>
    <property type="project" value="InterPro"/>
</dbReference>
<dbReference type="PANTHER" id="PTHR15628:SF1">
    <property type="entry name" value="RWD DOMAIN-CONTAINING PROTEIN 3"/>
    <property type="match status" value="1"/>
</dbReference>
<dbReference type="InterPro" id="IPR016135">
    <property type="entry name" value="UBQ-conjugating_enzyme/RWD"/>
</dbReference>